<dbReference type="Pfam" id="PF01522">
    <property type="entry name" value="Polysacc_deac_1"/>
    <property type="match status" value="1"/>
</dbReference>
<proteinExistence type="predicted"/>
<dbReference type="InterPro" id="IPR011330">
    <property type="entry name" value="Glyco_hydro/deAcase_b/a-brl"/>
</dbReference>
<dbReference type="PROSITE" id="PS51677">
    <property type="entry name" value="NODB"/>
    <property type="match status" value="1"/>
</dbReference>
<dbReference type="PANTHER" id="PTHR10587">
    <property type="entry name" value="GLYCOSYL TRANSFERASE-RELATED"/>
    <property type="match status" value="1"/>
</dbReference>
<evidence type="ECO:0000259" key="2">
    <source>
        <dbReference type="PROSITE" id="PS51677"/>
    </source>
</evidence>
<comment type="caution">
    <text evidence="3">The sequence shown here is derived from an EMBL/GenBank/DDBJ whole genome shotgun (WGS) entry which is preliminary data.</text>
</comment>
<evidence type="ECO:0000256" key="1">
    <source>
        <dbReference type="SAM" id="SignalP"/>
    </source>
</evidence>
<evidence type="ECO:0000313" key="3">
    <source>
        <dbReference type="EMBL" id="MBO8423874.1"/>
    </source>
</evidence>
<reference evidence="3" key="2">
    <citation type="journal article" date="2021" name="PeerJ">
        <title>Extensive microbial diversity within the chicken gut microbiome revealed by metagenomics and culture.</title>
        <authorList>
            <person name="Gilroy R."/>
            <person name="Ravi A."/>
            <person name="Getino M."/>
            <person name="Pursley I."/>
            <person name="Horton D.L."/>
            <person name="Alikhan N.F."/>
            <person name="Baker D."/>
            <person name="Gharbi K."/>
            <person name="Hall N."/>
            <person name="Watson M."/>
            <person name="Adriaenssens E.M."/>
            <person name="Foster-Nyarko E."/>
            <person name="Jarju S."/>
            <person name="Secka A."/>
            <person name="Antonio M."/>
            <person name="Oren A."/>
            <person name="Chaudhuri R.R."/>
            <person name="La Ragione R."/>
            <person name="Hildebrand F."/>
            <person name="Pallen M.J."/>
        </authorList>
    </citation>
    <scope>NUCLEOTIDE SEQUENCE</scope>
    <source>
        <strain evidence="3">517</strain>
    </source>
</reference>
<dbReference type="InterPro" id="IPR002509">
    <property type="entry name" value="NODB_dom"/>
</dbReference>
<dbReference type="GO" id="GO:0005975">
    <property type="term" value="P:carbohydrate metabolic process"/>
    <property type="evidence" value="ECO:0007669"/>
    <property type="project" value="InterPro"/>
</dbReference>
<dbReference type="InterPro" id="IPR050248">
    <property type="entry name" value="Polysacc_deacetylase_ArnD"/>
</dbReference>
<dbReference type="AlphaFoldDB" id="A0A940DGC0"/>
<dbReference type="GO" id="GO:0016020">
    <property type="term" value="C:membrane"/>
    <property type="evidence" value="ECO:0007669"/>
    <property type="project" value="TreeGrafter"/>
</dbReference>
<dbReference type="Proteomes" id="UP000727857">
    <property type="component" value="Unassembled WGS sequence"/>
</dbReference>
<dbReference type="GO" id="GO:0016810">
    <property type="term" value="F:hydrolase activity, acting on carbon-nitrogen (but not peptide) bonds"/>
    <property type="evidence" value="ECO:0007669"/>
    <property type="project" value="InterPro"/>
</dbReference>
<dbReference type="Gene3D" id="3.20.20.370">
    <property type="entry name" value="Glycoside hydrolase/deacetylase"/>
    <property type="match status" value="1"/>
</dbReference>
<protein>
    <submittedName>
        <fullName evidence="3">Polysaccharide deacetylase family protein</fullName>
    </submittedName>
</protein>
<feature type="signal peptide" evidence="1">
    <location>
        <begin position="1"/>
        <end position="31"/>
    </location>
</feature>
<reference evidence="3" key="1">
    <citation type="submission" date="2020-10" db="EMBL/GenBank/DDBJ databases">
        <authorList>
            <person name="Gilroy R."/>
        </authorList>
    </citation>
    <scope>NUCLEOTIDE SEQUENCE</scope>
    <source>
        <strain evidence="3">517</strain>
    </source>
</reference>
<feature type="chain" id="PRO_5037968569" evidence="1">
    <location>
        <begin position="32"/>
        <end position="252"/>
    </location>
</feature>
<accession>A0A940DGC0</accession>
<feature type="domain" description="NodB homology" evidence="2">
    <location>
        <begin position="52"/>
        <end position="229"/>
    </location>
</feature>
<gene>
    <name evidence="3" type="ORF">IAB16_02490</name>
</gene>
<dbReference type="SUPFAM" id="SSF88713">
    <property type="entry name" value="Glycoside hydrolase/deacetylase"/>
    <property type="match status" value="1"/>
</dbReference>
<name>A0A940DGC0_9FIRM</name>
<evidence type="ECO:0000313" key="4">
    <source>
        <dbReference type="Proteomes" id="UP000727857"/>
    </source>
</evidence>
<dbReference type="PANTHER" id="PTHR10587:SF128">
    <property type="entry name" value="POLYSACCHARIDE DEACETYLASE PDAB-RELATED"/>
    <property type="match status" value="1"/>
</dbReference>
<organism evidence="3 4">
    <name type="scientific">Candidatus Stercoripulliclostridium pullicola</name>
    <dbReference type="NCBI Taxonomy" id="2840953"/>
    <lineage>
        <taxon>Bacteria</taxon>
        <taxon>Bacillati</taxon>
        <taxon>Bacillota</taxon>
        <taxon>Clostridia</taxon>
        <taxon>Eubacteriales</taxon>
        <taxon>Candidatus Stercoripulliclostridium</taxon>
    </lineage>
</organism>
<sequence length="252" mass="27660">MFLVMRKRTAVAVIASVLVLIAAVALISAGAASEAAATKRLVPVYSVETEENKVALTFDASWGADKTTKIMDILEEYGFKGTFFLTGIWVDEYPELVKEINERGHLIGNHSDNHKHLNELNDTVMSSEIDVTADKIEALVGYKPAYYRAPFGEYDNKLINALGARGMQCIQWSADSLDWKGISAAEIAENVVNKLDKGAIVLCHNNSEHITDALPLILLAIKNKGMSAVRLDELVYKDGYTIDASGKQIKNQ</sequence>
<keyword evidence="1" id="KW-0732">Signal</keyword>
<dbReference type="CDD" id="cd10917">
    <property type="entry name" value="CE4_NodB_like_6s_7s"/>
    <property type="match status" value="1"/>
</dbReference>
<dbReference type="EMBL" id="JADINF010000062">
    <property type="protein sequence ID" value="MBO8423874.1"/>
    <property type="molecule type" value="Genomic_DNA"/>
</dbReference>